<dbReference type="PIRSF" id="PIRSF009375">
    <property type="entry name" value="Retromer_Vps35"/>
    <property type="match status" value="1"/>
</dbReference>
<reference evidence="8" key="1">
    <citation type="submission" date="2020-10" db="EMBL/GenBank/DDBJ databases">
        <title>Unveiling of a novel bifunctional photoreceptor, Dualchrome1, isolated from a cosmopolitan green alga.</title>
        <authorList>
            <person name="Suzuki S."/>
            <person name="Kawachi M."/>
        </authorList>
    </citation>
    <scope>NUCLEOTIDE SEQUENCE</scope>
    <source>
        <strain evidence="8">NIES 2893</strain>
    </source>
</reference>
<keyword evidence="3 6" id="KW-0813">Transport</keyword>
<proteinExistence type="inferred from homology"/>
<protein>
    <recommendedName>
        <fullName evidence="6">Vacuolar protein sorting-associated protein 35</fullName>
    </recommendedName>
</protein>
<dbReference type="GO" id="GO:0030906">
    <property type="term" value="C:retromer, cargo-selective complex"/>
    <property type="evidence" value="ECO:0007669"/>
    <property type="project" value="InterPro"/>
</dbReference>
<dbReference type="Gene3D" id="1.25.40.660">
    <property type="entry name" value="Vacuolar protein sorting-associated protein 35, helical subcomplex Vps35-C"/>
    <property type="match status" value="1"/>
</dbReference>
<evidence type="ECO:0000256" key="6">
    <source>
        <dbReference type="PIRNR" id="PIRNR009375"/>
    </source>
</evidence>
<evidence type="ECO:0000256" key="4">
    <source>
        <dbReference type="ARBA" id="ARBA00022927"/>
    </source>
</evidence>
<dbReference type="InterPro" id="IPR005378">
    <property type="entry name" value="Vps35"/>
</dbReference>
<sequence length="864" mass="93088">MVSGRRGGGGSSSSGGGGSGGGGGGVHEQEKWLHSALQSVKSHSFHMKAALDANALGEALRHASVMLSELRTALLSPGRYYSLFLACCDELRHLSAYVSTLPAGVASYGALYERTQHCGNVVPRLYLLVTVGGNFIASKEAGSKDVLSDLVEMCKGVQHPAKGLFLRSYLLQTARDKLPDVGSPYESGEAGVADAVHFLLDNFAEMNKLWVRMRYQGAAEDAMRREKERGELRELVGKNLTLLSELEGLDVKMYANDVLPKLVEQVLACKDDLAQAYVMDVIVQRFPDEYHKETFPAFLAACKELQPSVDVTRCVSPLLERLAEDYKQAAESGASDVGGEPKEGDTFSSLLTCITEISESREDMPHDKVCDMFGAMMAYAVAVHGASSLAHVDAVLNACHGALTKRLTGGVMKDRKGVEALSRMLKKPLQLADNPVDAIMNLSGLSKLVVLLGGMARRENALVVLRRCVEMGVPIANEEALSKLLSYCDVLLHDMDGSPDLDEEDFAEDQEVVARVVHLLHVDATTPPKEAFAMISTAHAAFSKGGSRRMRYTLVPLAFAALRLARRLRILAYPQKQGDDGEPVASPGAEKGKVGGVSTKKVFGLLHEMASAFWEKCSDQNGAPLALKTFLCAGESALLSGLGAIGEEFLTKAFEVYEESISESQAQYNALALITAALQHVRLGLEKDSLEALLHKATSCSSSLLKKRDQCLAVLRASHLFWQDDVTDPRVVELEAAVASASADQKAEYEGRSVPPITMHATKDGERVMQCLKRALKSAKAAEQQLAGRGGSSSDLYLAALQEYMYFYGKGVSTVNASDVTALVELVAGEENITASARERTFAHIKNLQASGEAAERWAAVAVP</sequence>
<dbReference type="GO" id="GO:0006886">
    <property type="term" value="P:intracellular protein transport"/>
    <property type="evidence" value="ECO:0007669"/>
    <property type="project" value="TreeGrafter"/>
</dbReference>
<evidence type="ECO:0000256" key="7">
    <source>
        <dbReference type="SAM" id="MobiDB-lite"/>
    </source>
</evidence>
<evidence type="ECO:0000313" key="9">
    <source>
        <dbReference type="Proteomes" id="UP000660262"/>
    </source>
</evidence>
<comment type="caution">
    <text evidence="8">The sequence shown here is derived from an EMBL/GenBank/DDBJ whole genome shotgun (WGS) entry which is preliminary data.</text>
</comment>
<keyword evidence="5" id="KW-0472">Membrane</keyword>
<dbReference type="GO" id="GO:0042147">
    <property type="term" value="P:retrograde transport, endosome to Golgi"/>
    <property type="evidence" value="ECO:0007669"/>
    <property type="project" value="InterPro"/>
</dbReference>
<comment type="similarity">
    <text evidence="2 6">Belongs to the VPS35 family.</text>
</comment>
<feature type="region of interest" description="Disordered" evidence="7">
    <location>
        <begin position="1"/>
        <end position="26"/>
    </location>
</feature>
<evidence type="ECO:0000256" key="3">
    <source>
        <dbReference type="ARBA" id="ARBA00022448"/>
    </source>
</evidence>
<evidence type="ECO:0000313" key="8">
    <source>
        <dbReference type="EMBL" id="GHP11400.1"/>
    </source>
</evidence>
<evidence type="ECO:0000256" key="1">
    <source>
        <dbReference type="ARBA" id="ARBA00004170"/>
    </source>
</evidence>
<evidence type="ECO:0000256" key="2">
    <source>
        <dbReference type="ARBA" id="ARBA00006536"/>
    </source>
</evidence>
<dbReference type="GO" id="GO:0005829">
    <property type="term" value="C:cytosol"/>
    <property type="evidence" value="ECO:0007669"/>
    <property type="project" value="GOC"/>
</dbReference>
<dbReference type="OrthoDB" id="10258141at2759"/>
<dbReference type="PANTHER" id="PTHR11099:SF0">
    <property type="entry name" value="VACUOLAR PROTEIN SORTING-ASSOCIATED PROTEIN 35"/>
    <property type="match status" value="1"/>
</dbReference>
<dbReference type="EMBL" id="BNJQ01000034">
    <property type="protein sequence ID" value="GHP11400.1"/>
    <property type="molecule type" value="Genomic_DNA"/>
</dbReference>
<dbReference type="GO" id="GO:0005770">
    <property type="term" value="C:late endosome"/>
    <property type="evidence" value="ECO:0007669"/>
    <property type="project" value="TreeGrafter"/>
</dbReference>
<evidence type="ECO:0000256" key="5">
    <source>
        <dbReference type="ARBA" id="ARBA00023136"/>
    </source>
</evidence>
<dbReference type="Proteomes" id="UP000660262">
    <property type="component" value="Unassembled WGS sequence"/>
</dbReference>
<keyword evidence="4 6" id="KW-0653">Protein transport</keyword>
<keyword evidence="9" id="KW-1185">Reference proteome</keyword>
<organism evidence="8 9">
    <name type="scientific">Pycnococcus provasolii</name>
    <dbReference type="NCBI Taxonomy" id="41880"/>
    <lineage>
        <taxon>Eukaryota</taxon>
        <taxon>Viridiplantae</taxon>
        <taxon>Chlorophyta</taxon>
        <taxon>Pseudoscourfieldiophyceae</taxon>
        <taxon>Pseudoscourfieldiales</taxon>
        <taxon>Pycnococcaceae</taxon>
        <taxon>Pycnococcus</taxon>
    </lineage>
</organism>
<name>A0A830I013_9CHLO</name>
<accession>A0A830I013</accession>
<comment type="function">
    <text evidence="6">Plays a role in vesicular protein sorting.</text>
</comment>
<dbReference type="InterPro" id="IPR042491">
    <property type="entry name" value="Vps35_C"/>
</dbReference>
<dbReference type="Pfam" id="PF03635">
    <property type="entry name" value="Vps35"/>
    <property type="match status" value="1"/>
</dbReference>
<comment type="subcellular location">
    <subcellularLocation>
        <location evidence="1">Membrane</location>
        <topology evidence="1">Peripheral membrane protein</topology>
    </subcellularLocation>
</comment>
<gene>
    <name evidence="8" type="ORF">PPROV_001012800</name>
</gene>
<dbReference type="AlphaFoldDB" id="A0A830I013"/>
<dbReference type="PANTHER" id="PTHR11099">
    <property type="entry name" value="VACUOLAR SORTING PROTEIN 35"/>
    <property type="match status" value="1"/>
</dbReference>